<keyword evidence="8" id="KW-0812">Transmembrane</keyword>
<evidence type="ECO:0000256" key="2">
    <source>
        <dbReference type="ARBA" id="ARBA00022688"/>
    </source>
</evidence>
<dbReference type="AlphaFoldDB" id="A0A246HKU2"/>
<evidence type="ECO:0000313" key="9">
    <source>
        <dbReference type="EMBL" id="OWQ52341.1"/>
    </source>
</evidence>
<evidence type="ECO:0000256" key="4">
    <source>
        <dbReference type="ARBA" id="ARBA00023002"/>
    </source>
</evidence>
<evidence type="ECO:0000313" key="10">
    <source>
        <dbReference type="Proteomes" id="UP000198157"/>
    </source>
</evidence>
<evidence type="ECO:0000256" key="1">
    <source>
        <dbReference type="ARBA" id="ARBA00004749"/>
    </source>
</evidence>
<dbReference type="InterPro" id="IPR009078">
    <property type="entry name" value="Ferritin-like_SF"/>
</dbReference>
<comment type="pathway">
    <text evidence="1">Cofactor biosynthesis; ubiquinone biosynthesis.</text>
</comment>
<name>A0A246HKU2_STEMA</name>
<evidence type="ECO:0000256" key="5">
    <source>
        <dbReference type="ARBA" id="ARBA00023004"/>
    </source>
</evidence>
<evidence type="ECO:0000256" key="7">
    <source>
        <dbReference type="ARBA" id="ARBA00023136"/>
    </source>
</evidence>
<keyword evidence="3" id="KW-0479">Metal-binding</keyword>
<dbReference type="CDD" id="cd01042">
    <property type="entry name" value="DMQH"/>
    <property type="match status" value="1"/>
</dbReference>
<dbReference type="PANTHER" id="PTHR11237:SF4">
    <property type="entry name" value="5-DEMETHOXYUBIQUINONE HYDROXYLASE, MITOCHONDRIAL"/>
    <property type="match status" value="1"/>
</dbReference>
<accession>A0A246HKU2</accession>
<evidence type="ECO:0000256" key="6">
    <source>
        <dbReference type="ARBA" id="ARBA00023033"/>
    </source>
</evidence>
<keyword evidence="9" id="KW-0830">Ubiquinone</keyword>
<keyword evidence="4" id="KW-0560">Oxidoreductase</keyword>
<sequence length="179" mass="19478">MDVFVQPVAPDLGDRILKVNHAGEHGAICIYSGQILLARLTAPDMLNELREFRSHERRHRAIFGAELAQRGRARCRSYWLCGIGGFVLGAMTGLLGRGAIAATTTAVESVVLRHLEHQLSVLEGRDPAAVTAISSIIADEQQHHDQSLQQAPAGAFWPRVLSPIVSSATEAVIWLGMRL</sequence>
<gene>
    <name evidence="9" type="ORF">CEE60_13565</name>
</gene>
<proteinExistence type="predicted"/>
<dbReference type="Proteomes" id="UP000198157">
    <property type="component" value="Unassembled WGS sequence"/>
</dbReference>
<keyword evidence="5" id="KW-0408">Iron</keyword>
<dbReference type="GO" id="GO:0008682">
    <property type="term" value="F:3-demethoxyubiquinol 3-hydroxylase activity"/>
    <property type="evidence" value="ECO:0007669"/>
    <property type="project" value="TreeGrafter"/>
</dbReference>
<dbReference type="InterPro" id="IPR011566">
    <property type="entry name" value="Ubq_synth_Coq7"/>
</dbReference>
<dbReference type="PANTHER" id="PTHR11237">
    <property type="entry name" value="COENZYME Q10 BIOSYNTHESIS PROTEIN 7"/>
    <property type="match status" value="1"/>
</dbReference>
<evidence type="ECO:0000256" key="8">
    <source>
        <dbReference type="SAM" id="Phobius"/>
    </source>
</evidence>
<keyword evidence="2" id="KW-0831">Ubiquinone biosynthesis</keyword>
<reference evidence="9 10" key="1">
    <citation type="submission" date="2017-06" db="EMBL/GenBank/DDBJ databases">
        <authorList>
            <person name="Kim H.J."/>
            <person name="Triplett B.A."/>
        </authorList>
    </citation>
    <scope>NUCLEOTIDE SEQUENCE [LARGE SCALE GENOMIC DNA]</scope>
    <source>
        <strain evidence="9 10">13146</strain>
    </source>
</reference>
<dbReference type="OrthoDB" id="7559360at2"/>
<comment type="caution">
    <text evidence="9">The sequence shown here is derived from an EMBL/GenBank/DDBJ whole genome shotgun (WGS) entry which is preliminary data.</text>
</comment>
<dbReference type="EMBL" id="NIVS01000032">
    <property type="protein sequence ID" value="OWQ52341.1"/>
    <property type="molecule type" value="Genomic_DNA"/>
</dbReference>
<feature type="transmembrane region" description="Helical" evidence="8">
    <location>
        <begin position="78"/>
        <end position="100"/>
    </location>
</feature>
<keyword evidence="8" id="KW-1133">Transmembrane helix</keyword>
<protein>
    <submittedName>
        <fullName evidence="9">Demethoxyubiquinone hydroxylase family protein</fullName>
    </submittedName>
</protein>
<evidence type="ECO:0000256" key="3">
    <source>
        <dbReference type="ARBA" id="ARBA00022723"/>
    </source>
</evidence>
<organism evidence="9 10">
    <name type="scientific">Stenotrophomonas maltophilia</name>
    <name type="common">Pseudomonas maltophilia</name>
    <name type="synonym">Xanthomonas maltophilia</name>
    <dbReference type="NCBI Taxonomy" id="40324"/>
    <lineage>
        <taxon>Bacteria</taxon>
        <taxon>Pseudomonadati</taxon>
        <taxon>Pseudomonadota</taxon>
        <taxon>Gammaproteobacteria</taxon>
        <taxon>Lysobacterales</taxon>
        <taxon>Lysobacteraceae</taxon>
        <taxon>Stenotrophomonas</taxon>
        <taxon>Stenotrophomonas maltophilia group</taxon>
    </lineage>
</organism>
<dbReference type="GO" id="GO:0006744">
    <property type="term" value="P:ubiquinone biosynthetic process"/>
    <property type="evidence" value="ECO:0007669"/>
    <property type="project" value="UniProtKB-KW"/>
</dbReference>
<dbReference type="GO" id="GO:0046872">
    <property type="term" value="F:metal ion binding"/>
    <property type="evidence" value="ECO:0007669"/>
    <property type="project" value="UniProtKB-KW"/>
</dbReference>
<dbReference type="SUPFAM" id="SSF47240">
    <property type="entry name" value="Ferritin-like"/>
    <property type="match status" value="1"/>
</dbReference>
<dbReference type="Pfam" id="PF03232">
    <property type="entry name" value="COQ7"/>
    <property type="match status" value="1"/>
</dbReference>
<keyword evidence="7 8" id="KW-0472">Membrane</keyword>
<keyword evidence="6" id="KW-0503">Monooxygenase</keyword>